<dbReference type="PANTHER" id="PTHR33138:SF75">
    <property type="entry name" value="WALL-ASSOCIATED RECEPTOR KINASE GALACTURONAN-BINDING DOMAIN-CONTAINING PROTEIN"/>
    <property type="match status" value="1"/>
</dbReference>
<name>A0AAW0KZI5_QUESU</name>
<feature type="transmembrane region" description="Helical" evidence="3">
    <location>
        <begin position="224"/>
        <end position="242"/>
    </location>
</feature>
<dbReference type="GO" id="GO:0016301">
    <property type="term" value="F:kinase activity"/>
    <property type="evidence" value="ECO:0007669"/>
    <property type="project" value="UniProtKB-KW"/>
</dbReference>
<gene>
    <name evidence="5" type="ORF">CFP56_012030</name>
</gene>
<evidence type="ECO:0000256" key="1">
    <source>
        <dbReference type="ARBA" id="ARBA00004167"/>
    </source>
</evidence>
<sequence>MLEVNEFSPMLHQLLHLSFIIFFILPVSIFAVDKDYTACSQPFKCGGFHNISYPFWGDPLSSYCGIPEFKFVCQDGFPVLQIMLERFQIYTTIVVLLDMLTPPSATFSAMLLTLESLTLFYGCSSVTPALASDAFSFHNNDSSTETGFYTTGSNLNVENNRTCNFSITVRYFKQQHKPLEIIGLLIIQHVQNESALEGIVDITSYFQPICFCPDQPYSFRCPEASVVAVCSIIVTVVILCCLRRKSASYKLLLSMNKAVEELARKMILVGLWCIQSNPVDRPSMDKGVIKLSKFHQSLFLLPLWEFHKAIPQHPLQILPKTVLRLYYHTEILLGSFTFSVILD</sequence>
<comment type="caution">
    <text evidence="5">The sequence shown here is derived from an EMBL/GenBank/DDBJ whole genome shotgun (WGS) entry which is preliminary data.</text>
</comment>
<keyword evidence="2" id="KW-0732">Signal</keyword>
<protein>
    <submittedName>
        <fullName evidence="5">Leaf rust 10 disease-resistance locus receptor-like protein kinase-like 2.8</fullName>
    </submittedName>
</protein>
<dbReference type="InterPro" id="IPR025287">
    <property type="entry name" value="WAK_GUB"/>
</dbReference>
<dbReference type="EMBL" id="PKMF04000198">
    <property type="protein sequence ID" value="KAK7843718.1"/>
    <property type="molecule type" value="Genomic_DNA"/>
</dbReference>
<dbReference type="GO" id="GO:0016020">
    <property type="term" value="C:membrane"/>
    <property type="evidence" value="ECO:0007669"/>
    <property type="project" value="UniProtKB-SubCell"/>
</dbReference>
<comment type="subcellular location">
    <subcellularLocation>
        <location evidence="1">Membrane</location>
        <topology evidence="1">Single-pass membrane protein</topology>
    </subcellularLocation>
</comment>
<dbReference type="AlphaFoldDB" id="A0AAW0KZI5"/>
<evidence type="ECO:0000313" key="5">
    <source>
        <dbReference type="EMBL" id="KAK7843718.1"/>
    </source>
</evidence>
<evidence type="ECO:0000256" key="2">
    <source>
        <dbReference type="ARBA" id="ARBA00022729"/>
    </source>
</evidence>
<accession>A0AAW0KZI5</accession>
<dbReference type="Proteomes" id="UP000237347">
    <property type="component" value="Unassembled WGS sequence"/>
</dbReference>
<dbReference type="GO" id="GO:0030247">
    <property type="term" value="F:polysaccharide binding"/>
    <property type="evidence" value="ECO:0007669"/>
    <property type="project" value="InterPro"/>
</dbReference>
<organism evidence="5 6">
    <name type="scientific">Quercus suber</name>
    <name type="common">Cork oak</name>
    <dbReference type="NCBI Taxonomy" id="58331"/>
    <lineage>
        <taxon>Eukaryota</taxon>
        <taxon>Viridiplantae</taxon>
        <taxon>Streptophyta</taxon>
        <taxon>Embryophyta</taxon>
        <taxon>Tracheophyta</taxon>
        <taxon>Spermatophyta</taxon>
        <taxon>Magnoliopsida</taxon>
        <taxon>eudicotyledons</taxon>
        <taxon>Gunneridae</taxon>
        <taxon>Pentapetalae</taxon>
        <taxon>rosids</taxon>
        <taxon>fabids</taxon>
        <taxon>Fagales</taxon>
        <taxon>Fagaceae</taxon>
        <taxon>Quercus</taxon>
    </lineage>
</organism>
<keyword evidence="6" id="KW-1185">Reference proteome</keyword>
<evidence type="ECO:0000313" key="6">
    <source>
        <dbReference type="Proteomes" id="UP000237347"/>
    </source>
</evidence>
<reference evidence="5 6" key="1">
    <citation type="journal article" date="2018" name="Sci. Data">
        <title>The draft genome sequence of cork oak.</title>
        <authorList>
            <person name="Ramos A.M."/>
            <person name="Usie A."/>
            <person name="Barbosa P."/>
            <person name="Barros P.M."/>
            <person name="Capote T."/>
            <person name="Chaves I."/>
            <person name="Simoes F."/>
            <person name="Abreu I."/>
            <person name="Carrasquinho I."/>
            <person name="Faro C."/>
            <person name="Guimaraes J.B."/>
            <person name="Mendonca D."/>
            <person name="Nobrega F."/>
            <person name="Rodrigues L."/>
            <person name="Saibo N.J.M."/>
            <person name="Varela M.C."/>
            <person name="Egas C."/>
            <person name="Matos J."/>
            <person name="Miguel C.M."/>
            <person name="Oliveira M.M."/>
            <person name="Ricardo C.P."/>
            <person name="Goncalves S."/>
        </authorList>
    </citation>
    <scope>NUCLEOTIDE SEQUENCE [LARGE SCALE GENOMIC DNA]</scope>
    <source>
        <strain evidence="6">cv. HL8</strain>
    </source>
</reference>
<dbReference type="PANTHER" id="PTHR33138">
    <property type="entry name" value="OS01G0690200 PROTEIN"/>
    <property type="match status" value="1"/>
</dbReference>
<proteinExistence type="predicted"/>
<keyword evidence="3" id="KW-1133">Transmembrane helix</keyword>
<dbReference type="Pfam" id="PF13947">
    <property type="entry name" value="GUB_WAK_bind"/>
    <property type="match status" value="1"/>
</dbReference>
<evidence type="ECO:0000256" key="3">
    <source>
        <dbReference type="SAM" id="Phobius"/>
    </source>
</evidence>
<evidence type="ECO:0000259" key="4">
    <source>
        <dbReference type="Pfam" id="PF13947"/>
    </source>
</evidence>
<keyword evidence="3" id="KW-0812">Transmembrane</keyword>
<feature type="domain" description="Wall-associated receptor kinase galacturonan-binding" evidence="4">
    <location>
        <begin position="39"/>
        <end position="88"/>
    </location>
</feature>
<keyword evidence="3" id="KW-0472">Membrane</keyword>